<accession>A0A401G873</accession>
<dbReference type="GeneID" id="38775288"/>
<keyword evidence="3" id="KW-1185">Reference proteome</keyword>
<organism evidence="2 3">
    <name type="scientific">Sparassis crispa</name>
    <dbReference type="NCBI Taxonomy" id="139825"/>
    <lineage>
        <taxon>Eukaryota</taxon>
        <taxon>Fungi</taxon>
        <taxon>Dikarya</taxon>
        <taxon>Basidiomycota</taxon>
        <taxon>Agaricomycotina</taxon>
        <taxon>Agaricomycetes</taxon>
        <taxon>Polyporales</taxon>
        <taxon>Sparassidaceae</taxon>
        <taxon>Sparassis</taxon>
    </lineage>
</organism>
<protein>
    <submittedName>
        <fullName evidence="2">Uncharacterized protein</fullName>
    </submittedName>
</protein>
<sequence length="71" mass="7757">MNPPPQWNSAHLNLPAGGPAAPLNIPLQPNPAPHIQALNPVAFFQQYQQFVHDFTVNTPGAVPPTLDQFHQ</sequence>
<reference evidence="2 3" key="1">
    <citation type="journal article" date="2018" name="Sci. Rep.">
        <title>Genome sequence of the cauliflower mushroom Sparassis crispa (Hanabiratake) and its association with beneficial usage.</title>
        <authorList>
            <person name="Kiyama R."/>
            <person name="Furutani Y."/>
            <person name="Kawaguchi K."/>
            <person name="Nakanishi T."/>
        </authorList>
    </citation>
    <scope>NUCLEOTIDE SEQUENCE [LARGE SCALE GENOMIC DNA]</scope>
</reference>
<feature type="region of interest" description="Disordered" evidence="1">
    <location>
        <begin position="1"/>
        <end position="20"/>
    </location>
</feature>
<gene>
    <name evidence="2" type="ORF">SCP_0112560</name>
</gene>
<dbReference type="InParanoid" id="A0A401G873"/>
<dbReference type="EMBL" id="BFAD01000001">
    <property type="protein sequence ID" value="GBE78371.1"/>
    <property type="molecule type" value="Genomic_DNA"/>
</dbReference>
<evidence type="ECO:0000313" key="2">
    <source>
        <dbReference type="EMBL" id="GBE78371.1"/>
    </source>
</evidence>
<proteinExistence type="predicted"/>
<dbReference type="Proteomes" id="UP000287166">
    <property type="component" value="Unassembled WGS sequence"/>
</dbReference>
<comment type="caution">
    <text evidence="2">The sequence shown here is derived from an EMBL/GenBank/DDBJ whole genome shotgun (WGS) entry which is preliminary data.</text>
</comment>
<evidence type="ECO:0000313" key="3">
    <source>
        <dbReference type="Proteomes" id="UP000287166"/>
    </source>
</evidence>
<evidence type="ECO:0000256" key="1">
    <source>
        <dbReference type="SAM" id="MobiDB-lite"/>
    </source>
</evidence>
<dbReference type="RefSeq" id="XP_027609284.1">
    <property type="nucleotide sequence ID" value="XM_027753483.1"/>
</dbReference>
<name>A0A401G873_9APHY</name>
<dbReference type="AlphaFoldDB" id="A0A401G873"/>